<gene>
    <name evidence="2" type="ORF">D806_039670</name>
</gene>
<accession>A0A2U9PT68</accession>
<evidence type="ECO:0000313" key="2">
    <source>
        <dbReference type="EMBL" id="AWT54933.1"/>
    </source>
</evidence>
<reference evidence="2 3" key="1">
    <citation type="journal article" date="2013" name="Genome Announc.">
        <title>Draft genome sequence of MKD8, a conjugal recipient Mycobacterium smegmatis strain.</title>
        <authorList>
            <person name="Gray T.A."/>
            <person name="Palumbo M.J."/>
            <person name="Derbyshire K.M."/>
        </authorList>
    </citation>
    <scope>NUCLEOTIDE SEQUENCE [LARGE SCALE GENOMIC DNA]</scope>
    <source>
        <strain evidence="2 3">MKD8</strain>
    </source>
</reference>
<protein>
    <submittedName>
        <fullName evidence="2">L-carnitine dehydratase/bile acid-inducible protein F</fullName>
    </submittedName>
</protein>
<dbReference type="Gene3D" id="3.40.50.10540">
    <property type="entry name" value="Crotonobetainyl-coa:carnitine coa-transferase, domain 1"/>
    <property type="match status" value="1"/>
</dbReference>
<organism evidence="2 3">
    <name type="scientific">Mycolicibacterium smegmatis (strain MKD8)</name>
    <name type="common">Mycobacterium smegmatis</name>
    <dbReference type="NCBI Taxonomy" id="1214915"/>
    <lineage>
        <taxon>Bacteria</taxon>
        <taxon>Bacillati</taxon>
        <taxon>Actinomycetota</taxon>
        <taxon>Actinomycetes</taxon>
        <taxon>Mycobacteriales</taxon>
        <taxon>Mycobacteriaceae</taxon>
        <taxon>Mycolicibacterium</taxon>
    </lineage>
</organism>
<dbReference type="PANTHER" id="PTHR48207:SF3">
    <property type="entry name" value="SUCCINATE--HYDROXYMETHYLGLUTARATE COA-TRANSFERASE"/>
    <property type="match status" value="1"/>
</dbReference>
<dbReference type="Proteomes" id="UP000011200">
    <property type="component" value="Chromosome"/>
</dbReference>
<sequence length="393" mass="42789">MSGPLESTLVIDMTEVMQGPLAAQVLGDYGADVIKIERSCGDIMRGLDRDAVAAGEMSSYFVAVNRNKRSIQIDLKHPEGQAILHRLLDRADVLIHSYRPAAVRRMNLSYDDLAARYPRLIYASASGWGETGPLTHKAGQDMLAQSFSGMARAVADPSALAEFNPVATTDFASGMSLAQGILAALIERGRTGRGQHVSVNLLDTAIAQQMLEAASLLMYGRELNWVQQWWSGVFETADGYVTVLGFFRENAIGLACKALDVADLSQDEDFDTPAKQAANRDRAHEYLAPRVKELTTATAVQRFDSVDLLCAPLLTLEQALAEEQVKVNDRRVTVEVPHQGERAVIGHPVHLSGAAPRTRHNVPLPGQHGTEILQELGFDDGQIATLRRARVVG</sequence>
<dbReference type="InterPro" id="IPR023606">
    <property type="entry name" value="CoA-Trfase_III_dom_1_sf"/>
</dbReference>
<dbReference type="Pfam" id="PF02515">
    <property type="entry name" value="CoA_transf_3"/>
    <property type="match status" value="1"/>
</dbReference>
<dbReference type="GO" id="GO:0008410">
    <property type="term" value="F:CoA-transferase activity"/>
    <property type="evidence" value="ECO:0007669"/>
    <property type="project" value="TreeGrafter"/>
</dbReference>
<dbReference type="InterPro" id="IPR044855">
    <property type="entry name" value="CoA-Trfase_III_dom3_sf"/>
</dbReference>
<name>A0A2U9PT68_MYCSE</name>
<dbReference type="EMBL" id="CP027541">
    <property type="protein sequence ID" value="AWT54933.1"/>
    <property type="molecule type" value="Genomic_DNA"/>
</dbReference>
<reference evidence="3" key="2">
    <citation type="submission" date="2018-03" db="EMBL/GenBank/DDBJ databases">
        <authorList>
            <person name="Derbyshire K."/>
            <person name="Gray T.A."/>
            <person name="Champion M."/>
        </authorList>
    </citation>
    <scope>NUCLEOTIDE SEQUENCE [LARGE SCALE GENOMIC DNA]</scope>
    <source>
        <strain evidence="3">MKD8</strain>
    </source>
</reference>
<dbReference type="InterPro" id="IPR050483">
    <property type="entry name" value="CoA-transferase_III_domain"/>
</dbReference>
<dbReference type="GeneID" id="93458714"/>
<evidence type="ECO:0000313" key="3">
    <source>
        <dbReference type="Proteomes" id="UP000011200"/>
    </source>
</evidence>
<dbReference type="PANTHER" id="PTHR48207">
    <property type="entry name" value="SUCCINATE--HYDROXYMETHYLGLUTARATE COA-TRANSFERASE"/>
    <property type="match status" value="1"/>
</dbReference>
<dbReference type="SUPFAM" id="SSF89796">
    <property type="entry name" value="CoA-transferase family III (CaiB/BaiF)"/>
    <property type="match status" value="1"/>
</dbReference>
<dbReference type="Gene3D" id="3.30.1540.10">
    <property type="entry name" value="formyl-coa transferase, domain 3"/>
    <property type="match status" value="1"/>
</dbReference>
<dbReference type="InterPro" id="IPR003673">
    <property type="entry name" value="CoA-Trfase_fam_III"/>
</dbReference>
<dbReference type="RefSeq" id="WP_003895435.1">
    <property type="nucleotide sequence ID" value="NZ_CP027541.1"/>
</dbReference>
<dbReference type="AlphaFoldDB" id="A0A2U9PT68"/>
<keyword evidence="1" id="KW-0808">Transferase</keyword>
<proteinExistence type="predicted"/>
<evidence type="ECO:0000256" key="1">
    <source>
        <dbReference type="ARBA" id="ARBA00022679"/>
    </source>
</evidence>